<accession>A0AC61PM84</accession>
<name>A0AC61PM84_9FIRM</name>
<protein>
    <submittedName>
        <fullName evidence="1">AraC family transcriptional regulator</fullName>
    </submittedName>
</protein>
<evidence type="ECO:0000313" key="1">
    <source>
        <dbReference type="EMBL" id="SMC66936.1"/>
    </source>
</evidence>
<keyword evidence="2" id="KW-1185">Reference proteome</keyword>
<dbReference type="Proteomes" id="UP000192328">
    <property type="component" value="Unassembled WGS sequence"/>
</dbReference>
<sequence>MTWISGIQRVLDYIEENLDGDICYDEMTKLSGSGAYHLQRSFSLLTGMTLTEYIRQRRLTLAAGDLIRGMKVIDTALKYGYDSQDGFARAFARFHGILPSEVRDCSARLNACSPLHVNLILKGGSMMEYKIEHKPSMRLLGIRRRFDGAPFGTNRGEQEEKFFISTRASQWLLRGMASDSSDGSKDTDIAVVTDVNEDGYLFWYCSKPDGWTIEHLYDPAVTGIDFMDRFEFETLDIPEGNYAVFHTSHTKMPIDDYVSLREKIAAEWLPGSNYTLRNAPELAIYHWYQAPDNNKRYIEIWIPVEE</sequence>
<organism evidence="1 2">
    <name type="scientific">Aristaeella lactis</name>
    <dbReference type="NCBI Taxonomy" id="3046383"/>
    <lineage>
        <taxon>Bacteria</taxon>
        <taxon>Bacillati</taxon>
        <taxon>Bacillota</taxon>
        <taxon>Clostridia</taxon>
        <taxon>Eubacteriales</taxon>
        <taxon>Aristaeellaceae</taxon>
        <taxon>Aristaeella</taxon>
    </lineage>
</organism>
<evidence type="ECO:0000313" key="2">
    <source>
        <dbReference type="Proteomes" id="UP000192328"/>
    </source>
</evidence>
<proteinExistence type="predicted"/>
<comment type="caution">
    <text evidence="1">The sequence shown here is derived from an EMBL/GenBank/DDBJ whole genome shotgun (WGS) entry which is preliminary data.</text>
</comment>
<reference evidence="1" key="1">
    <citation type="submission" date="2017-04" db="EMBL/GenBank/DDBJ databases">
        <authorList>
            <person name="Varghese N."/>
            <person name="Submissions S."/>
        </authorList>
    </citation>
    <scope>NUCLEOTIDE SEQUENCE</scope>
    <source>
        <strain evidence="1">WTE2008</strain>
    </source>
</reference>
<gene>
    <name evidence="1" type="ORF">SAMN06297397_1893</name>
</gene>
<dbReference type="EMBL" id="FWXZ01000003">
    <property type="protein sequence ID" value="SMC66936.1"/>
    <property type="molecule type" value="Genomic_DNA"/>
</dbReference>